<dbReference type="InterPro" id="IPR027417">
    <property type="entry name" value="P-loop_NTPase"/>
</dbReference>
<dbReference type="SUPFAM" id="SSF52540">
    <property type="entry name" value="P-loop containing nucleoside triphosphate hydrolases"/>
    <property type="match status" value="1"/>
</dbReference>
<proteinExistence type="predicted"/>
<dbReference type="CDD" id="cd02042">
    <property type="entry name" value="ParAB_family"/>
    <property type="match status" value="1"/>
</dbReference>
<dbReference type="PIRSF" id="PIRSF009320">
    <property type="entry name" value="Nuc_binding_HP_1000"/>
    <property type="match status" value="1"/>
</dbReference>
<dbReference type="PANTHER" id="PTHR13696:SF52">
    <property type="entry name" value="PARA FAMILY PROTEIN CT_582"/>
    <property type="match status" value="1"/>
</dbReference>
<gene>
    <name evidence="2" type="ORF">RJ41_06885</name>
</gene>
<name>A0A0B3YI42_9ALTE</name>
<dbReference type="RefSeq" id="WP_039218618.1">
    <property type="nucleotide sequence ID" value="NZ_JWLW01000012.1"/>
</dbReference>
<dbReference type="AlphaFoldDB" id="A0A0B3YI42"/>
<keyword evidence="3" id="KW-1185">Reference proteome</keyword>
<evidence type="ECO:0000259" key="1">
    <source>
        <dbReference type="Pfam" id="PF13614"/>
    </source>
</evidence>
<dbReference type="EMBL" id="JWLW01000012">
    <property type="protein sequence ID" value="KHT54247.1"/>
    <property type="molecule type" value="Genomic_DNA"/>
</dbReference>
<comment type="caution">
    <text evidence="2">The sequence shown here is derived from an EMBL/GenBank/DDBJ whole genome shotgun (WGS) entry which is preliminary data.</text>
</comment>
<dbReference type="PANTHER" id="PTHR13696">
    <property type="entry name" value="P-LOOP CONTAINING NUCLEOSIDE TRIPHOSPHATE HYDROLASE"/>
    <property type="match status" value="1"/>
</dbReference>
<dbReference type="OrthoDB" id="9799330at2"/>
<dbReference type="Pfam" id="PF13614">
    <property type="entry name" value="AAA_31"/>
    <property type="match status" value="1"/>
</dbReference>
<protein>
    <submittedName>
        <fullName evidence="2">Chromosome partitioning protein</fullName>
    </submittedName>
</protein>
<feature type="domain" description="AAA" evidence="1">
    <location>
        <begin position="1"/>
        <end position="161"/>
    </location>
</feature>
<reference evidence="2 3" key="1">
    <citation type="submission" date="2014-12" db="EMBL/GenBank/DDBJ databases">
        <title>Genome sequencing of Alteromonas marina AD001.</title>
        <authorList>
            <person name="Adrian T.G.S."/>
            <person name="Chan K.G."/>
        </authorList>
    </citation>
    <scope>NUCLEOTIDE SEQUENCE [LARGE SCALE GENOMIC DNA]</scope>
    <source>
        <strain evidence="2 3">AD001</strain>
    </source>
</reference>
<sequence length="251" mass="27754">MRVITVANRKGGTAKTTTVVNLAFGLAQHGNRVLVLDLDNQGHVMQGLTALGTESQNVITTMPLKGFFTSIVKCSEKIYATNVDTTRANTNDDIALDAIRLWCDSDQVSTYFDIVIIDTPPTLSSQLMAALSAATDIIIPATPMPLASDGVQKLLNACRKAMVERKFRATSLTILPVMVEQNLKLHRQELSNWYGRYGRNKVLNPIHKNITLAEAFAKNKPVFAYAPHSRGARDYTELCKQLIGYKQEVMQ</sequence>
<dbReference type="InterPro" id="IPR025669">
    <property type="entry name" value="AAA_dom"/>
</dbReference>
<accession>A0A0B3YI42</accession>
<dbReference type="Gene3D" id="3.40.50.300">
    <property type="entry name" value="P-loop containing nucleotide triphosphate hydrolases"/>
    <property type="match status" value="1"/>
</dbReference>
<dbReference type="InterPro" id="IPR050678">
    <property type="entry name" value="DNA_Partitioning_ATPase"/>
</dbReference>
<evidence type="ECO:0000313" key="2">
    <source>
        <dbReference type="EMBL" id="KHT54247.1"/>
    </source>
</evidence>
<evidence type="ECO:0000313" key="3">
    <source>
        <dbReference type="Proteomes" id="UP000031197"/>
    </source>
</evidence>
<dbReference type="Proteomes" id="UP000031197">
    <property type="component" value="Unassembled WGS sequence"/>
</dbReference>
<organism evidence="2 3">
    <name type="scientific">Alteromonas marina</name>
    <dbReference type="NCBI Taxonomy" id="203795"/>
    <lineage>
        <taxon>Bacteria</taxon>
        <taxon>Pseudomonadati</taxon>
        <taxon>Pseudomonadota</taxon>
        <taxon>Gammaproteobacteria</taxon>
        <taxon>Alteromonadales</taxon>
        <taxon>Alteromonadaceae</taxon>
        <taxon>Alteromonas/Salinimonas group</taxon>
        <taxon>Alteromonas</taxon>
    </lineage>
</organism>